<reference evidence="2 4" key="2">
    <citation type="submission" date="2018-01" db="EMBL/GenBank/DDBJ databases">
        <title>Whole genome sequence of Azospirillum brasilense REC3 isolated from strawberry roots.</title>
        <authorList>
            <person name="Fontana C.A."/>
            <person name="Salazar S.M."/>
            <person name="Bassi D."/>
            <person name="Puglisi E."/>
            <person name="Lovaisa N.C."/>
            <person name="Toffoli L.M."/>
            <person name="Pedraza R."/>
            <person name="Cocconcelli P.S."/>
        </authorList>
    </citation>
    <scope>NUCLEOTIDE SEQUENCE [LARGE SCALE GENOMIC DNA]</scope>
    <source>
        <strain evidence="2 4">REC3</strain>
        <plasmid evidence="2">p40unnamed</plasmid>
    </source>
</reference>
<dbReference type="KEGG" id="abq:ABAZ39_16550"/>
<sequence length="199" mass="21831">MEEITVKLVPLALTAALVLAVSACQQTKFYAGGATFDTKEEALTFTRNVTSATVQQIQPLPSPIADTLTIVVPTREHAAAILKAGNPNPPPDYLDYLSDAAVINWSLPAQQVERRGSFKRVIVQQAEAPSLADIKPGGYLLWLEAPTRAQFFFHVAERGATKTSQLELRDLSASSPRDQVMNFLESLEQYVRTHPPQKS</sequence>
<dbReference type="PROSITE" id="PS51257">
    <property type="entry name" value="PROKAR_LIPOPROTEIN"/>
    <property type="match status" value="1"/>
</dbReference>
<dbReference type="Proteomes" id="UP000027186">
    <property type="component" value="Plasmid AbAZ39_p1"/>
</dbReference>
<proteinExistence type="predicted"/>
<dbReference type="EMBL" id="CP007794">
    <property type="protein sequence ID" value="AIB13553.1"/>
    <property type="molecule type" value="Genomic_DNA"/>
</dbReference>
<dbReference type="Proteomes" id="UP000236268">
    <property type="component" value="Unassembled WGS sequence"/>
</dbReference>
<name>A0A060DQW1_9PROT</name>
<dbReference type="EMBL" id="POWG01000060">
    <property type="protein sequence ID" value="PNQ95118.1"/>
    <property type="molecule type" value="Genomic_DNA"/>
</dbReference>
<evidence type="ECO:0000313" key="3">
    <source>
        <dbReference type="Proteomes" id="UP000027186"/>
    </source>
</evidence>
<accession>A0A060DQW1</accession>
<dbReference type="AlphaFoldDB" id="A0A060DQW1"/>
<keyword evidence="1" id="KW-0614">Plasmid</keyword>
<protein>
    <submittedName>
        <fullName evidence="1">Uncharacterized protein</fullName>
    </submittedName>
</protein>
<gene>
    <name evidence="1" type="ORF">ABAZ39_16550</name>
    <name evidence="2" type="ORF">C1S70_30520</name>
</gene>
<reference evidence="1 3" key="1">
    <citation type="journal article" date="2014" name="Genome Announc.">
        <title>Complete Genome Sequence of the Model Rhizosphere Strain Azospirillum brasilense Az39, Successfully Applied in Agriculture.</title>
        <authorList>
            <person name="Rivera D."/>
            <person name="Revale S."/>
            <person name="Molina R."/>
            <person name="Gualpa J."/>
            <person name="Puente M."/>
            <person name="Maroniche G."/>
            <person name="Paris G."/>
            <person name="Baker D."/>
            <person name="Clavijo B."/>
            <person name="McLay K."/>
            <person name="Spaepen S."/>
            <person name="Perticari A."/>
            <person name="Vazquez M."/>
            <person name="Wisniewski-Dye F."/>
            <person name="Watkins C."/>
            <person name="Martinez-Abarca F."/>
            <person name="Vanderleyden J."/>
            <person name="Cassan F."/>
        </authorList>
    </citation>
    <scope>NUCLEOTIDE SEQUENCE [LARGE SCALE GENOMIC DNA]</scope>
    <source>
        <strain evidence="1 3">Az39</strain>
        <plasmid evidence="1">AbAZ39_p1</plasmid>
    </source>
</reference>
<geneLocation type="plasmid" evidence="2">
    <name>p40unnamed</name>
</geneLocation>
<evidence type="ECO:0000313" key="2">
    <source>
        <dbReference type="EMBL" id="PNQ95118.1"/>
    </source>
</evidence>
<evidence type="ECO:0000313" key="4">
    <source>
        <dbReference type="Proteomes" id="UP000236268"/>
    </source>
</evidence>
<accession>A0A2K1FRE8</accession>
<organism evidence="1 3">
    <name type="scientific">Azospirillum argentinense</name>
    <dbReference type="NCBI Taxonomy" id="2970906"/>
    <lineage>
        <taxon>Bacteria</taxon>
        <taxon>Pseudomonadati</taxon>
        <taxon>Pseudomonadota</taxon>
        <taxon>Alphaproteobacteria</taxon>
        <taxon>Rhodospirillales</taxon>
        <taxon>Azospirillaceae</taxon>
        <taxon>Azospirillum</taxon>
    </lineage>
</organism>
<evidence type="ECO:0000313" key="1">
    <source>
        <dbReference type="EMBL" id="AIB13553.1"/>
    </source>
</evidence>
<geneLocation type="plasmid" evidence="1 3">
    <name>AbAZ39_p1</name>
</geneLocation>